<comment type="caution">
    <text evidence="1">The sequence shown here is derived from an EMBL/GenBank/DDBJ whole genome shotgun (WGS) entry which is preliminary data.</text>
</comment>
<dbReference type="Proteomes" id="UP000243975">
    <property type="component" value="Unassembled WGS sequence"/>
</dbReference>
<evidence type="ECO:0000313" key="1">
    <source>
        <dbReference type="EMBL" id="KVI03131.1"/>
    </source>
</evidence>
<name>A0A103Y5X6_CYNCS</name>
<dbReference type="AlphaFoldDB" id="A0A103Y5X6"/>
<protein>
    <submittedName>
        <fullName evidence="1">Uncharacterized protein</fullName>
    </submittedName>
</protein>
<organism evidence="1 2">
    <name type="scientific">Cynara cardunculus var. scolymus</name>
    <name type="common">Globe artichoke</name>
    <name type="synonym">Cynara scolymus</name>
    <dbReference type="NCBI Taxonomy" id="59895"/>
    <lineage>
        <taxon>Eukaryota</taxon>
        <taxon>Viridiplantae</taxon>
        <taxon>Streptophyta</taxon>
        <taxon>Embryophyta</taxon>
        <taxon>Tracheophyta</taxon>
        <taxon>Spermatophyta</taxon>
        <taxon>Magnoliopsida</taxon>
        <taxon>eudicotyledons</taxon>
        <taxon>Gunneridae</taxon>
        <taxon>Pentapetalae</taxon>
        <taxon>asterids</taxon>
        <taxon>campanulids</taxon>
        <taxon>Asterales</taxon>
        <taxon>Asteraceae</taxon>
        <taxon>Carduoideae</taxon>
        <taxon>Cardueae</taxon>
        <taxon>Carduinae</taxon>
        <taxon>Cynara</taxon>
    </lineage>
</organism>
<gene>
    <name evidence="1" type="ORF">Ccrd_018575</name>
</gene>
<dbReference type="EMBL" id="LEKV01002509">
    <property type="protein sequence ID" value="KVI03131.1"/>
    <property type="molecule type" value="Genomic_DNA"/>
</dbReference>
<keyword evidence="2" id="KW-1185">Reference proteome</keyword>
<dbReference type="STRING" id="59895.A0A103Y5X6"/>
<dbReference type="Gramene" id="KVI03131">
    <property type="protein sequence ID" value="KVI03131"/>
    <property type="gene ID" value="Ccrd_018575"/>
</dbReference>
<proteinExistence type="predicted"/>
<accession>A0A103Y5X6</accession>
<reference evidence="1 2" key="1">
    <citation type="journal article" date="2016" name="Sci. Rep.">
        <title>The genome sequence of the outbreeding globe artichoke constructed de novo incorporating a phase-aware low-pass sequencing strategy of F1 progeny.</title>
        <authorList>
            <person name="Scaglione D."/>
            <person name="Reyes-Chin-Wo S."/>
            <person name="Acquadro A."/>
            <person name="Froenicke L."/>
            <person name="Portis E."/>
            <person name="Beitel C."/>
            <person name="Tirone M."/>
            <person name="Mauro R."/>
            <person name="Lo Monaco A."/>
            <person name="Mauromicale G."/>
            <person name="Faccioli P."/>
            <person name="Cattivelli L."/>
            <person name="Rieseberg L."/>
            <person name="Michelmore R."/>
            <person name="Lanteri S."/>
        </authorList>
    </citation>
    <scope>NUCLEOTIDE SEQUENCE [LARGE SCALE GENOMIC DNA]</scope>
    <source>
        <strain evidence="1">2C</strain>
    </source>
</reference>
<sequence length="123" mass="13763">MILEGCERETSPQKYDSGLGFRVILFEETLIPCSKRFRLIFFEETLSIHHSGFNPSLSLSRFLLFGDHTQDDVLGNFDGDLGIPYSSMINDVGQSWNCSKKGQESVMGDVNISCIIKHGGNLQ</sequence>
<evidence type="ECO:0000313" key="2">
    <source>
        <dbReference type="Proteomes" id="UP000243975"/>
    </source>
</evidence>